<dbReference type="PROSITE" id="PS50297">
    <property type="entry name" value="ANK_REP_REGION"/>
    <property type="match status" value="3"/>
</dbReference>
<dbReference type="PROSITE" id="PS50005">
    <property type="entry name" value="TPR"/>
    <property type="match status" value="1"/>
</dbReference>
<name>M8CMG3_AEGTA</name>
<dbReference type="PANTHER" id="PTHR46224:SF36">
    <property type="entry name" value="OS03G0680600 PROTEIN"/>
    <property type="match status" value="1"/>
</dbReference>
<dbReference type="SUPFAM" id="SSF48452">
    <property type="entry name" value="TPR-like"/>
    <property type="match status" value="1"/>
</dbReference>
<dbReference type="Gene3D" id="1.25.40.10">
    <property type="entry name" value="Tetratricopeptide repeat domain"/>
    <property type="match status" value="1"/>
</dbReference>
<protein>
    <submittedName>
        <fullName evidence="1">Ankyrin-3</fullName>
    </submittedName>
</protein>
<dbReference type="Pfam" id="PF13181">
    <property type="entry name" value="TPR_8"/>
    <property type="match status" value="1"/>
</dbReference>
<dbReference type="EnsemblPlants" id="EMT28652">
    <property type="protein sequence ID" value="EMT28652"/>
    <property type="gene ID" value="F775_10105"/>
</dbReference>
<dbReference type="InterPro" id="IPR051616">
    <property type="entry name" value="Cul2-RING_E3_ligase_SR"/>
</dbReference>
<dbReference type="SMART" id="SM00028">
    <property type="entry name" value="TPR"/>
    <property type="match status" value="2"/>
</dbReference>
<dbReference type="PRINTS" id="PR01415">
    <property type="entry name" value="ANKYRIN"/>
</dbReference>
<dbReference type="Pfam" id="PF00023">
    <property type="entry name" value="Ank"/>
    <property type="match status" value="2"/>
</dbReference>
<sequence>MNGSGFDMRLGIESALRRALPYGGLPGNDSPQTAFFDAATGGDLRRLRGEQSPVAPTSQESRRARPRGALSPRCGVAFARVLAGMGDMPVSDPRIFGAGVEELASGKDAEEKAWLADVSIQGVGPFQAAARLGKVDVCRCLVEELGFDINAGSKIGVTALAAAALDGKMAVVRYLLDNGADPNKKDDAGSVPLHCAAKFGHHEAARLLLSRGASVDIAYFHGTPLHIAAYYGKASVMKVLLEHHADPNKVSEVLGTPLIAALSGTSEGLPESISLKCVKLLVEAGADVNSTNPDTALVVVTTYGLTDCIKYLLKAGADPNIPNSHNLPLQFDQHVHEIKCTIILSDYNLTTWGNFCTFPPINCGAMPIQIAASCGRRKHVELLFPLTSPIRTISNWTVDGILANAKSKHSKPRDEEDDGNTKIQLKLCGEEAVKRKDYRGASMFYTEVPPLTATTSSSSLISQYAVPLCSRAPLTRATRALRSVPSSPLEDARNGLRNPGSQAIELDPTDATLYSNRSLCHMQMTEVDMALLDANTCIELRPEWLKGYYRKGVALMFLKEYKEACDVFMAGLKLDPGNAEMEKALREAVEAMKKDHFARKSFKPSD</sequence>
<reference evidence="1" key="1">
    <citation type="submission" date="2015-06" db="UniProtKB">
        <authorList>
            <consortium name="EnsemblPlants"/>
        </authorList>
    </citation>
    <scope>IDENTIFICATION</scope>
</reference>
<dbReference type="SMART" id="SM00248">
    <property type="entry name" value="ANK"/>
    <property type="match status" value="6"/>
</dbReference>
<dbReference type="InterPro" id="IPR019734">
    <property type="entry name" value="TPR_rpt"/>
</dbReference>
<accession>M8CMG3</accession>
<dbReference type="InterPro" id="IPR036770">
    <property type="entry name" value="Ankyrin_rpt-contain_sf"/>
</dbReference>
<dbReference type="AlphaFoldDB" id="M8CMG3"/>
<dbReference type="InterPro" id="IPR002110">
    <property type="entry name" value="Ankyrin_rpt"/>
</dbReference>
<dbReference type="Pfam" id="PF12796">
    <property type="entry name" value="Ank_2"/>
    <property type="match status" value="1"/>
</dbReference>
<dbReference type="PROSITE" id="PS50088">
    <property type="entry name" value="ANK_REPEAT"/>
    <property type="match status" value="4"/>
</dbReference>
<organism evidence="1">
    <name type="scientific">Aegilops tauschii</name>
    <name type="common">Tausch's goatgrass</name>
    <name type="synonym">Aegilops squarrosa</name>
    <dbReference type="NCBI Taxonomy" id="37682"/>
    <lineage>
        <taxon>Eukaryota</taxon>
        <taxon>Viridiplantae</taxon>
        <taxon>Streptophyta</taxon>
        <taxon>Embryophyta</taxon>
        <taxon>Tracheophyta</taxon>
        <taxon>Spermatophyta</taxon>
        <taxon>Magnoliopsida</taxon>
        <taxon>Liliopsida</taxon>
        <taxon>Poales</taxon>
        <taxon>Poaceae</taxon>
        <taxon>BOP clade</taxon>
        <taxon>Pooideae</taxon>
        <taxon>Triticodae</taxon>
        <taxon>Triticeae</taxon>
        <taxon>Triticinae</taxon>
        <taxon>Aegilops</taxon>
    </lineage>
</organism>
<dbReference type="InterPro" id="IPR011990">
    <property type="entry name" value="TPR-like_helical_dom_sf"/>
</dbReference>
<evidence type="ECO:0000313" key="1">
    <source>
        <dbReference type="EnsemblPlants" id="EMT28652"/>
    </source>
</evidence>
<proteinExistence type="predicted"/>
<dbReference type="PANTHER" id="PTHR46224">
    <property type="entry name" value="ANKYRIN REPEAT FAMILY PROTEIN"/>
    <property type="match status" value="1"/>
</dbReference>
<dbReference type="SUPFAM" id="SSF48403">
    <property type="entry name" value="Ankyrin repeat"/>
    <property type="match status" value="1"/>
</dbReference>
<dbReference type="Gene3D" id="1.25.40.20">
    <property type="entry name" value="Ankyrin repeat-containing domain"/>
    <property type="match status" value="2"/>
</dbReference>